<keyword evidence="6 7" id="KW-0472">Membrane</keyword>
<evidence type="ECO:0000256" key="5">
    <source>
        <dbReference type="ARBA" id="ARBA00022989"/>
    </source>
</evidence>
<feature type="transmembrane region" description="Helical" evidence="7">
    <location>
        <begin position="29"/>
        <end position="51"/>
    </location>
</feature>
<evidence type="ECO:0000256" key="3">
    <source>
        <dbReference type="ARBA" id="ARBA00022475"/>
    </source>
</evidence>
<dbReference type="InterPro" id="IPR002758">
    <property type="entry name" value="Cation_antiport_E"/>
</dbReference>
<protein>
    <recommendedName>
        <fullName evidence="10">Na(+) H(+) antiporter subunit E</fullName>
    </recommendedName>
</protein>
<reference evidence="9" key="1">
    <citation type="submission" date="2018-12" db="EMBL/GenBank/DDBJ databases">
        <title>Complete genome sequence of an uncultured bacterium of the candidate phylum Bipolaricaulota.</title>
        <authorList>
            <person name="Kadnikov V.V."/>
            <person name="Mardanov A.V."/>
            <person name="Beletsky A.V."/>
            <person name="Frank Y.A."/>
            <person name="Karnachuk O.V."/>
            <person name="Ravin N.V."/>
        </authorList>
    </citation>
    <scope>NUCLEOTIDE SEQUENCE [LARGE SCALE GENOMIC DNA]</scope>
</reference>
<feature type="transmembrane region" description="Helical" evidence="7">
    <location>
        <begin position="108"/>
        <end position="126"/>
    </location>
</feature>
<evidence type="ECO:0000313" key="8">
    <source>
        <dbReference type="EMBL" id="QAA76108.1"/>
    </source>
</evidence>
<dbReference type="EMBL" id="CP034928">
    <property type="protein sequence ID" value="QAA76108.1"/>
    <property type="molecule type" value="Genomic_DNA"/>
</dbReference>
<keyword evidence="3" id="KW-1003">Cell membrane</keyword>
<dbReference type="AlphaFoldDB" id="A0A410FT69"/>
<dbReference type="Pfam" id="PF01899">
    <property type="entry name" value="MNHE"/>
    <property type="match status" value="1"/>
</dbReference>
<dbReference type="Proteomes" id="UP000287233">
    <property type="component" value="Chromosome"/>
</dbReference>
<dbReference type="KEGG" id="bih:BIP78_0342"/>
<evidence type="ECO:0000256" key="2">
    <source>
        <dbReference type="ARBA" id="ARBA00006228"/>
    </source>
</evidence>
<dbReference type="GO" id="GO:0008324">
    <property type="term" value="F:monoatomic cation transmembrane transporter activity"/>
    <property type="evidence" value="ECO:0007669"/>
    <property type="project" value="InterPro"/>
</dbReference>
<comment type="subcellular location">
    <subcellularLocation>
        <location evidence="1">Cell membrane</location>
        <topology evidence="1">Multi-pass membrane protein</topology>
    </subcellularLocation>
</comment>
<accession>A0A410FT69</accession>
<sequence length="159" mass="17011">MRRWIGGIAVGGLLWGMWVLLWRGAGWPILVVGGLFPTVALGAVKAGILPMDFPLAAWVRLDLWLVLGITVFALIVAAVARTGWAILTGGVRSGIIAIPVRVRSEMGQLLLLWTITVTPGTIALLVEGDVAYVHCLHQPSGPCLPGTTFVQSLLLRLWG</sequence>
<evidence type="ECO:0000256" key="6">
    <source>
        <dbReference type="ARBA" id="ARBA00023136"/>
    </source>
</evidence>
<dbReference type="PANTHER" id="PTHR34584">
    <property type="entry name" value="NA(+)/H(+) ANTIPORTER SUBUNIT E1"/>
    <property type="match status" value="1"/>
</dbReference>
<dbReference type="GO" id="GO:0005886">
    <property type="term" value="C:plasma membrane"/>
    <property type="evidence" value="ECO:0007669"/>
    <property type="project" value="UniProtKB-SubCell"/>
</dbReference>
<feature type="transmembrane region" description="Helical" evidence="7">
    <location>
        <begin position="63"/>
        <end position="87"/>
    </location>
</feature>
<comment type="similarity">
    <text evidence="2">Belongs to the CPA3 antiporters (TC 2.A.63) subunit E family.</text>
</comment>
<evidence type="ECO:0008006" key="10">
    <source>
        <dbReference type="Google" id="ProtNLM"/>
    </source>
</evidence>
<name>A0A410FT69_BIPS1</name>
<evidence type="ECO:0000256" key="4">
    <source>
        <dbReference type="ARBA" id="ARBA00022692"/>
    </source>
</evidence>
<dbReference type="PANTHER" id="PTHR34584:SF1">
    <property type="entry name" value="NA(+)_H(+) ANTIPORTER SUBUNIT E1"/>
    <property type="match status" value="1"/>
</dbReference>
<gene>
    <name evidence="8" type="ORF">BIP78_0342</name>
</gene>
<keyword evidence="4 7" id="KW-0812">Transmembrane</keyword>
<organism evidence="8 9">
    <name type="scientific">Bipolaricaulis sibiricus</name>
    <dbReference type="NCBI Taxonomy" id="2501609"/>
    <lineage>
        <taxon>Bacteria</taxon>
        <taxon>Candidatus Bipolaricaulota</taxon>
        <taxon>Candidatus Bipolaricaulia</taxon>
        <taxon>Candidatus Bipolaricaulales</taxon>
        <taxon>Candidatus Bipolaricaulaceae</taxon>
        <taxon>Candidatus Bipolaricaulis</taxon>
    </lineage>
</organism>
<feature type="transmembrane region" description="Helical" evidence="7">
    <location>
        <begin position="6"/>
        <end position="22"/>
    </location>
</feature>
<evidence type="ECO:0000256" key="7">
    <source>
        <dbReference type="SAM" id="Phobius"/>
    </source>
</evidence>
<evidence type="ECO:0000256" key="1">
    <source>
        <dbReference type="ARBA" id="ARBA00004651"/>
    </source>
</evidence>
<proteinExistence type="inferred from homology"/>
<evidence type="ECO:0000313" key="9">
    <source>
        <dbReference type="Proteomes" id="UP000287233"/>
    </source>
</evidence>
<keyword evidence="5 7" id="KW-1133">Transmembrane helix</keyword>